<evidence type="ECO:0000313" key="2">
    <source>
        <dbReference type="Proteomes" id="UP001209570"/>
    </source>
</evidence>
<dbReference type="Pfam" id="PF10508">
    <property type="entry name" value="Proteasom_PSMB"/>
    <property type="match status" value="2"/>
</dbReference>
<dbReference type="InterPro" id="IPR019538">
    <property type="entry name" value="PSMD5"/>
</dbReference>
<comment type="caution">
    <text evidence="1">The sequence shown here is derived from an EMBL/GenBank/DDBJ whole genome shotgun (WGS) entry which is preliminary data.</text>
</comment>
<dbReference type="AlphaFoldDB" id="A0AAD5MHU8"/>
<dbReference type="GO" id="GO:0005829">
    <property type="term" value="C:cytosol"/>
    <property type="evidence" value="ECO:0007669"/>
    <property type="project" value="TreeGrafter"/>
</dbReference>
<dbReference type="PANTHER" id="PTHR13554">
    <property type="entry name" value="26S PROTEASOME NON-ATPASE REGULATORY SUBUNIT 5-RELATED"/>
    <property type="match status" value="1"/>
</dbReference>
<dbReference type="Gene3D" id="1.25.10.10">
    <property type="entry name" value="Leucine-rich Repeat Variant"/>
    <property type="match status" value="2"/>
</dbReference>
<keyword evidence="2" id="KW-1185">Reference proteome</keyword>
<dbReference type="SUPFAM" id="SSF48371">
    <property type="entry name" value="ARM repeat"/>
    <property type="match status" value="1"/>
</dbReference>
<dbReference type="PANTHER" id="PTHR13554:SF10">
    <property type="entry name" value="26S PROTEASOME NON-ATPASE REGULATORY SUBUNIT 5"/>
    <property type="match status" value="1"/>
</dbReference>
<sequence>MSKQKKSKRTPMELQQVWHEIEQFQQTALATTAALHADATETAYVRAFLQVVSLDALFSALQIASDEADERKVKLACGAINRVMGCDGNGNLFFQPEMLPFIVGGLRHSERAARVLTLNQLIAHIKKDPNVEQIKALANKQLIDELCSVMADEEIDIASKAADVLALFSQVKAAALHESTLDALVEATRASDVTESSVELMRYLEAIARIAAHDDQCMLYAIHQGAVDTIFDRLKSRDTLFVMNVLDLVPKFCQTRAGILHVLESDPLIGDSALRLIGEISATAATLHIDSWNWSDPMLSKTFIATIEERLQGSEPLQQIAAMDAIAAFASTSERELKVLLQHSHLCKLLLQFGMSTKTPVKVNCLHAVARILSAPTRLHCADERVQPENAPLWSLNERLFLALGSECRQQSTVTLLMELLRQPFDEVRIAVFALLRAVAAQNNDWGVRALRSYGGLFEFLLDRTTEPTKETREWKFAVVDAVLAWPFQQSLDAVTLAKLREHMQKGPYVGAGSAQMELEAA</sequence>
<proteinExistence type="predicted"/>
<dbReference type="Proteomes" id="UP001209570">
    <property type="component" value="Unassembled WGS sequence"/>
</dbReference>
<protein>
    <recommendedName>
        <fullName evidence="3">26S proteasome non-ATPase regulatory subunit 5</fullName>
    </recommendedName>
</protein>
<organism evidence="1 2">
    <name type="scientific">Pythium insidiosum</name>
    <name type="common">Pythiosis disease agent</name>
    <dbReference type="NCBI Taxonomy" id="114742"/>
    <lineage>
        <taxon>Eukaryota</taxon>
        <taxon>Sar</taxon>
        <taxon>Stramenopiles</taxon>
        <taxon>Oomycota</taxon>
        <taxon>Peronosporomycetes</taxon>
        <taxon>Pythiales</taxon>
        <taxon>Pythiaceae</taxon>
        <taxon>Pythium</taxon>
    </lineage>
</organism>
<name>A0AAD5MHU8_PYTIN</name>
<dbReference type="GO" id="GO:0043248">
    <property type="term" value="P:proteasome assembly"/>
    <property type="evidence" value="ECO:0007669"/>
    <property type="project" value="InterPro"/>
</dbReference>
<gene>
    <name evidence="1" type="ORF">P43SY_003114</name>
</gene>
<evidence type="ECO:0000313" key="1">
    <source>
        <dbReference type="EMBL" id="KAJ0408388.1"/>
    </source>
</evidence>
<reference evidence="1" key="1">
    <citation type="submission" date="2021-12" db="EMBL/GenBank/DDBJ databases">
        <title>Prjna785345.</title>
        <authorList>
            <person name="Rujirawat T."/>
            <person name="Krajaejun T."/>
        </authorList>
    </citation>
    <scope>NUCLEOTIDE SEQUENCE</scope>
    <source>
        <strain evidence="1">Pi057C3</strain>
    </source>
</reference>
<evidence type="ECO:0008006" key="3">
    <source>
        <dbReference type="Google" id="ProtNLM"/>
    </source>
</evidence>
<dbReference type="InterPro" id="IPR011989">
    <property type="entry name" value="ARM-like"/>
</dbReference>
<accession>A0AAD5MHU8</accession>
<dbReference type="EMBL" id="JAKCXM010000012">
    <property type="protein sequence ID" value="KAJ0408388.1"/>
    <property type="molecule type" value="Genomic_DNA"/>
</dbReference>
<dbReference type="InterPro" id="IPR016024">
    <property type="entry name" value="ARM-type_fold"/>
</dbReference>